<name>A0ABN6PIB2_9BURK</name>
<gene>
    <name evidence="2" type="ORF">CATMQ487_03250</name>
</gene>
<dbReference type="PANTHER" id="PTHR43031:SF1">
    <property type="entry name" value="PYRIDINE NUCLEOTIDE-DISULPHIDE OXIDOREDUCTASE"/>
    <property type="match status" value="1"/>
</dbReference>
<dbReference type="InterPro" id="IPR001763">
    <property type="entry name" value="Rhodanese-like_dom"/>
</dbReference>
<proteinExistence type="predicted"/>
<dbReference type="InterPro" id="IPR036873">
    <property type="entry name" value="Rhodanese-like_dom_sf"/>
</dbReference>
<sequence>MTHRRLTAAELPEWLAAHPDALLLDARDSARHAQGHLPGAMRLDGHNHDALLREEPRSRPVLVYCYSGNSSQAWARLFAQAGFSEVADLAGGWVTWQLTAADRR</sequence>
<dbReference type="PROSITE" id="PS50206">
    <property type="entry name" value="RHODANESE_3"/>
    <property type="match status" value="1"/>
</dbReference>
<dbReference type="SMART" id="SM00450">
    <property type="entry name" value="RHOD"/>
    <property type="match status" value="1"/>
</dbReference>
<evidence type="ECO:0000313" key="2">
    <source>
        <dbReference type="EMBL" id="BDI03355.1"/>
    </source>
</evidence>
<dbReference type="InterPro" id="IPR050229">
    <property type="entry name" value="GlpE_sulfurtransferase"/>
</dbReference>
<dbReference type="SUPFAM" id="SSF52821">
    <property type="entry name" value="Rhodanese/Cell cycle control phosphatase"/>
    <property type="match status" value="1"/>
</dbReference>
<dbReference type="Pfam" id="PF00581">
    <property type="entry name" value="Rhodanese"/>
    <property type="match status" value="1"/>
</dbReference>
<dbReference type="RefSeq" id="WP_251971648.1">
    <property type="nucleotide sequence ID" value="NZ_AP025730.1"/>
</dbReference>
<dbReference type="PANTHER" id="PTHR43031">
    <property type="entry name" value="FAD-DEPENDENT OXIDOREDUCTASE"/>
    <property type="match status" value="1"/>
</dbReference>
<reference evidence="2" key="1">
    <citation type="submission" date="2022-04" db="EMBL/GenBank/DDBJ databases">
        <title>Whole genome sequence of Sphaerotilus sp. FB-5.</title>
        <authorList>
            <person name="Takeda M."/>
            <person name="Narihara S."/>
            <person name="Akimoto M."/>
            <person name="Akimoto R."/>
            <person name="Nishiyashiki S."/>
            <person name="Murakami T."/>
        </authorList>
    </citation>
    <scope>NUCLEOTIDE SEQUENCE</scope>
    <source>
        <strain evidence="2">FB-5</strain>
    </source>
</reference>
<accession>A0ABN6PIB2</accession>
<evidence type="ECO:0000313" key="3">
    <source>
        <dbReference type="Proteomes" id="UP001057498"/>
    </source>
</evidence>
<evidence type="ECO:0000259" key="1">
    <source>
        <dbReference type="PROSITE" id="PS50206"/>
    </source>
</evidence>
<organism evidence="2 3">
    <name type="scientific">Sphaerotilus microaerophilus</name>
    <dbReference type="NCBI Taxonomy" id="2914710"/>
    <lineage>
        <taxon>Bacteria</taxon>
        <taxon>Pseudomonadati</taxon>
        <taxon>Pseudomonadota</taxon>
        <taxon>Betaproteobacteria</taxon>
        <taxon>Burkholderiales</taxon>
        <taxon>Sphaerotilaceae</taxon>
        <taxon>Sphaerotilus</taxon>
    </lineage>
</organism>
<feature type="domain" description="Rhodanese" evidence="1">
    <location>
        <begin position="17"/>
        <end position="98"/>
    </location>
</feature>
<protein>
    <recommendedName>
        <fullName evidence="1">Rhodanese domain-containing protein</fullName>
    </recommendedName>
</protein>
<keyword evidence="3" id="KW-1185">Reference proteome</keyword>
<dbReference type="Gene3D" id="3.40.250.10">
    <property type="entry name" value="Rhodanese-like domain"/>
    <property type="match status" value="1"/>
</dbReference>
<dbReference type="Proteomes" id="UP001057498">
    <property type="component" value="Chromosome"/>
</dbReference>
<dbReference type="EMBL" id="AP025730">
    <property type="protein sequence ID" value="BDI03355.1"/>
    <property type="molecule type" value="Genomic_DNA"/>
</dbReference>